<keyword evidence="1" id="KW-0472">Membrane</keyword>
<organism evidence="2 3">
    <name type="scientific">Agromyces larvae</name>
    <dbReference type="NCBI Taxonomy" id="2929802"/>
    <lineage>
        <taxon>Bacteria</taxon>
        <taxon>Bacillati</taxon>
        <taxon>Actinomycetota</taxon>
        <taxon>Actinomycetes</taxon>
        <taxon>Micrococcales</taxon>
        <taxon>Microbacteriaceae</taxon>
        <taxon>Agromyces</taxon>
    </lineage>
</organism>
<keyword evidence="1" id="KW-0812">Transmembrane</keyword>
<gene>
    <name evidence="2" type="ORF">MTO99_06820</name>
</gene>
<feature type="transmembrane region" description="Helical" evidence="1">
    <location>
        <begin position="101"/>
        <end position="125"/>
    </location>
</feature>
<evidence type="ECO:0000256" key="1">
    <source>
        <dbReference type="SAM" id="Phobius"/>
    </source>
</evidence>
<keyword evidence="1" id="KW-1133">Transmembrane helix</keyword>
<protein>
    <submittedName>
        <fullName evidence="2">Uncharacterized protein</fullName>
    </submittedName>
</protein>
<dbReference type="Proteomes" id="UP000832097">
    <property type="component" value="Chromosome"/>
</dbReference>
<feature type="transmembrane region" description="Helical" evidence="1">
    <location>
        <begin position="65"/>
        <end position="89"/>
    </location>
</feature>
<feature type="transmembrane region" description="Helical" evidence="1">
    <location>
        <begin position="37"/>
        <end position="58"/>
    </location>
</feature>
<evidence type="ECO:0000313" key="3">
    <source>
        <dbReference type="Proteomes" id="UP000832097"/>
    </source>
</evidence>
<name>A0ABY4C646_9MICO</name>
<keyword evidence="3" id="KW-1185">Reference proteome</keyword>
<dbReference type="EMBL" id="CP094528">
    <property type="protein sequence ID" value="UOE45463.1"/>
    <property type="molecule type" value="Genomic_DNA"/>
</dbReference>
<sequence length="146" mass="15821">MPIKRIWAATVWAKHSGSTHDWRFRGILTWVLPATDALFLAFGLIGWAVGVQTVVAITGHAWQGWWSLGVALAAGIALVGSVFPALWWLELAGKVPLVGLLTVYVAALAVRGVPTALLVIVLQLLPLWRVLDLSGAVLWLKSRGRL</sequence>
<dbReference type="RefSeq" id="WP_243558059.1">
    <property type="nucleotide sequence ID" value="NZ_CP094528.1"/>
</dbReference>
<evidence type="ECO:0000313" key="2">
    <source>
        <dbReference type="EMBL" id="UOE45463.1"/>
    </source>
</evidence>
<reference evidence="2 3" key="1">
    <citation type="submission" date="2022-03" db="EMBL/GenBank/DDBJ databases">
        <title>Mucilaginibacter sp. isolated from the gut of Protaetia brevitarsis seulensis larvae.</title>
        <authorList>
            <person name="Won M."/>
            <person name="Kim S.-J."/>
            <person name="Kwon S.-W."/>
        </authorList>
    </citation>
    <scope>NUCLEOTIDE SEQUENCE [LARGE SCALE GENOMIC DNA]</scope>
    <source>
        <strain evidence="2 3">CFWR-12</strain>
    </source>
</reference>
<proteinExistence type="predicted"/>
<accession>A0ABY4C646</accession>